<keyword evidence="7" id="KW-1185">Reference proteome</keyword>
<dbReference type="Pfam" id="PF02353">
    <property type="entry name" value="CMAS"/>
    <property type="match status" value="1"/>
</dbReference>
<dbReference type="PANTHER" id="PTHR43667">
    <property type="entry name" value="CYCLOPROPANE-FATTY-ACYL-PHOSPHOLIPID SYNTHASE"/>
    <property type="match status" value="1"/>
</dbReference>
<name>A0ABU5E6N8_9PROT</name>
<reference evidence="6 7" key="1">
    <citation type="journal article" date="2016" name="Antonie Van Leeuwenhoek">
        <title>Dongia soli sp. nov., isolated from soil from Dokdo, Korea.</title>
        <authorList>
            <person name="Kim D.U."/>
            <person name="Lee H."/>
            <person name="Kim H."/>
            <person name="Kim S.G."/>
            <person name="Ka J.O."/>
        </authorList>
    </citation>
    <scope>NUCLEOTIDE SEQUENCE [LARGE SCALE GENOMIC DNA]</scope>
    <source>
        <strain evidence="6 7">D78</strain>
    </source>
</reference>
<dbReference type="SUPFAM" id="SSF53335">
    <property type="entry name" value="S-adenosyl-L-methionine-dependent methyltransferases"/>
    <property type="match status" value="1"/>
</dbReference>
<sequence>MFERLLRAGLNRGQVTLIDHRGRRHLIEGGAGPRVIVRIHDAATDRALFFNPWLKLGEAYMDGRLTIEEGTLYDLLDICMASTDQTQSIALQRLTGGIQKLLRWWHQNNPIGVAREHVAHHYDLSRQLFEQFLDESMQYSCAYFATPETTLPHAQQAKMRHIASKLLLQPGQHVLDIGCGWGGLGMFLAKTADVRVTGVTLSKEQLEVAKARAEAAGLSDRVTFKLQDYRHETTQYDRIVSVGMFEHVGVKHYGEFFDKVQQLLKQNGVALLHAIGRRDGPGYTNPWLRKYIFPGGYSPALSEVLPVIEKTRLWVTDIEVLRLHYAETLKNWRHNFNAVRDKIRSLYDERFCRMWEFYLIGSELSFRYDFNMVFQIQMSRGIHAVPMTRDYMFDWERQHAALAAGKAEAPKRLGERAAE</sequence>
<dbReference type="EMBL" id="JAXCLW010000001">
    <property type="protein sequence ID" value="MDY0881804.1"/>
    <property type="molecule type" value="Genomic_DNA"/>
</dbReference>
<evidence type="ECO:0000256" key="3">
    <source>
        <dbReference type="ARBA" id="ARBA00022679"/>
    </source>
</evidence>
<keyword evidence="5" id="KW-0443">Lipid metabolism</keyword>
<comment type="similarity">
    <text evidence="1">Belongs to the CFA/CMAS family.</text>
</comment>
<dbReference type="PIRSF" id="PIRSF003085">
    <property type="entry name" value="CMAS"/>
    <property type="match status" value="1"/>
</dbReference>
<dbReference type="InterPro" id="IPR003333">
    <property type="entry name" value="CMAS"/>
</dbReference>
<proteinExistence type="inferred from homology"/>
<dbReference type="PANTHER" id="PTHR43667:SF1">
    <property type="entry name" value="CYCLOPROPANE-FATTY-ACYL-PHOSPHOLIPID SYNTHASE"/>
    <property type="match status" value="1"/>
</dbReference>
<protein>
    <submittedName>
        <fullName evidence="6">Cyclopropane-fatty-acyl-phospholipid synthase family protein</fullName>
        <ecNumber evidence="6">2.1.1.-</ecNumber>
    </submittedName>
</protein>
<gene>
    <name evidence="6" type="ORF">SMD27_03040</name>
</gene>
<dbReference type="CDD" id="cd02440">
    <property type="entry name" value="AdoMet_MTases"/>
    <property type="match status" value="1"/>
</dbReference>
<evidence type="ECO:0000256" key="4">
    <source>
        <dbReference type="ARBA" id="ARBA00022691"/>
    </source>
</evidence>
<organism evidence="6 7">
    <name type="scientific">Dongia soli</name>
    <dbReference type="NCBI Taxonomy" id="600628"/>
    <lineage>
        <taxon>Bacteria</taxon>
        <taxon>Pseudomonadati</taxon>
        <taxon>Pseudomonadota</taxon>
        <taxon>Alphaproteobacteria</taxon>
        <taxon>Rhodospirillales</taxon>
        <taxon>Dongiaceae</taxon>
        <taxon>Dongia</taxon>
    </lineage>
</organism>
<dbReference type="InterPro" id="IPR050723">
    <property type="entry name" value="CFA/CMAS"/>
</dbReference>
<keyword evidence="4" id="KW-0949">S-adenosyl-L-methionine</keyword>
<evidence type="ECO:0000313" key="6">
    <source>
        <dbReference type="EMBL" id="MDY0881804.1"/>
    </source>
</evidence>
<dbReference type="GO" id="GO:0008168">
    <property type="term" value="F:methyltransferase activity"/>
    <property type="evidence" value="ECO:0007669"/>
    <property type="project" value="UniProtKB-KW"/>
</dbReference>
<evidence type="ECO:0000256" key="1">
    <source>
        <dbReference type="ARBA" id="ARBA00010815"/>
    </source>
</evidence>
<dbReference type="EC" id="2.1.1.-" evidence="6"/>
<dbReference type="Proteomes" id="UP001279642">
    <property type="component" value="Unassembled WGS sequence"/>
</dbReference>
<dbReference type="Gene3D" id="3.40.50.150">
    <property type="entry name" value="Vaccinia Virus protein VP39"/>
    <property type="match status" value="1"/>
</dbReference>
<dbReference type="RefSeq" id="WP_320506852.1">
    <property type="nucleotide sequence ID" value="NZ_JAXCLW010000001.1"/>
</dbReference>
<evidence type="ECO:0000256" key="5">
    <source>
        <dbReference type="ARBA" id="ARBA00023098"/>
    </source>
</evidence>
<keyword evidence="2 6" id="KW-0489">Methyltransferase</keyword>
<evidence type="ECO:0000256" key="2">
    <source>
        <dbReference type="ARBA" id="ARBA00022603"/>
    </source>
</evidence>
<accession>A0ABU5E6N8</accession>
<evidence type="ECO:0000313" key="7">
    <source>
        <dbReference type="Proteomes" id="UP001279642"/>
    </source>
</evidence>
<dbReference type="GO" id="GO:0032259">
    <property type="term" value="P:methylation"/>
    <property type="evidence" value="ECO:0007669"/>
    <property type="project" value="UniProtKB-KW"/>
</dbReference>
<keyword evidence="3 6" id="KW-0808">Transferase</keyword>
<dbReference type="InterPro" id="IPR029063">
    <property type="entry name" value="SAM-dependent_MTases_sf"/>
</dbReference>
<comment type="caution">
    <text evidence="6">The sequence shown here is derived from an EMBL/GenBank/DDBJ whole genome shotgun (WGS) entry which is preliminary data.</text>
</comment>